<dbReference type="EMBL" id="MSPP01000003">
    <property type="protein sequence ID" value="OUD09325.1"/>
    <property type="molecule type" value="Genomic_DNA"/>
</dbReference>
<evidence type="ECO:0000259" key="1">
    <source>
        <dbReference type="SMART" id="SM00881"/>
    </source>
</evidence>
<dbReference type="InterPro" id="IPR036291">
    <property type="entry name" value="NAD(P)-bd_dom_sf"/>
</dbReference>
<dbReference type="SMART" id="SM00881">
    <property type="entry name" value="CoA_binding"/>
    <property type="match status" value="1"/>
</dbReference>
<gene>
    <name evidence="2" type="ORF">BVC71_11565</name>
</gene>
<evidence type="ECO:0000313" key="2">
    <source>
        <dbReference type="EMBL" id="OUD09325.1"/>
    </source>
</evidence>
<comment type="caution">
    <text evidence="2">The sequence shown here is derived from an EMBL/GenBank/DDBJ whole genome shotgun (WGS) entry which is preliminary data.</text>
</comment>
<dbReference type="PANTHER" id="PTHR33303">
    <property type="entry name" value="CYTOPLASMIC PROTEIN-RELATED"/>
    <property type="match status" value="1"/>
</dbReference>
<dbReference type="Gene3D" id="3.40.50.720">
    <property type="entry name" value="NAD(P)-binding Rossmann-like Domain"/>
    <property type="match status" value="1"/>
</dbReference>
<sequence>MIYSDDTLKDIFANVKTISLVGASAKPERPSHQVMAFLQSKGFRVIPVNPGLEGQELLGERVFADVSAIEGQVDMIDIFRNSDAVPEITDAALNAFPKLKVIWMQLGVTHSAAAEKAEAEGVIVIQDRCPKIEINRLGL</sequence>
<dbReference type="PANTHER" id="PTHR33303:SF2">
    <property type="entry name" value="COA-BINDING DOMAIN-CONTAINING PROTEIN"/>
    <property type="match status" value="1"/>
</dbReference>
<dbReference type="SUPFAM" id="SSF51735">
    <property type="entry name" value="NAD(P)-binding Rossmann-fold domains"/>
    <property type="match status" value="1"/>
</dbReference>
<dbReference type="Pfam" id="PF13380">
    <property type="entry name" value="CoA_binding_2"/>
    <property type="match status" value="1"/>
</dbReference>
<evidence type="ECO:0000313" key="3">
    <source>
        <dbReference type="Proteomes" id="UP000194664"/>
    </source>
</evidence>
<dbReference type="RefSeq" id="WP_086451791.1">
    <property type="nucleotide sequence ID" value="NZ_MSPP01000003.1"/>
</dbReference>
<dbReference type="InterPro" id="IPR003781">
    <property type="entry name" value="CoA-bd"/>
</dbReference>
<proteinExistence type="predicted"/>
<reference evidence="2 3" key="1">
    <citation type="submission" date="2016-12" db="EMBL/GenBank/DDBJ databases">
        <title>The draft genome sequence of HSLHS2.</title>
        <authorList>
            <person name="Hu D."/>
            <person name="Wang L."/>
            <person name="Shao Z."/>
        </authorList>
    </citation>
    <scope>NUCLEOTIDE SEQUENCE [LARGE SCALE GENOMIC DNA]</scope>
    <source>
        <strain evidence="2">MCCC 1A06712</strain>
    </source>
</reference>
<protein>
    <submittedName>
        <fullName evidence="2">CoA-binding protein</fullName>
    </submittedName>
</protein>
<organism evidence="2 3">
    <name type="scientific">Marivivens niveibacter</name>
    <dbReference type="NCBI Taxonomy" id="1930667"/>
    <lineage>
        <taxon>Bacteria</taxon>
        <taxon>Pseudomonadati</taxon>
        <taxon>Pseudomonadota</taxon>
        <taxon>Alphaproteobacteria</taxon>
        <taxon>Rhodobacterales</taxon>
        <taxon>Paracoccaceae</taxon>
        <taxon>Marivivens group</taxon>
        <taxon>Marivivens</taxon>
    </lineage>
</organism>
<keyword evidence="3" id="KW-1185">Reference proteome</keyword>
<dbReference type="OrthoDB" id="9804695at2"/>
<accession>A0A251WYV9</accession>
<name>A0A251WYV9_9RHOB</name>
<feature type="domain" description="CoA-binding" evidence="1">
    <location>
        <begin position="12"/>
        <end position="108"/>
    </location>
</feature>
<dbReference type="Proteomes" id="UP000194664">
    <property type="component" value="Unassembled WGS sequence"/>
</dbReference>
<dbReference type="AlphaFoldDB" id="A0A251WYV9"/>